<dbReference type="AlphaFoldDB" id="A0A072PEJ6"/>
<evidence type="ECO:0000313" key="13">
    <source>
        <dbReference type="EMBL" id="KEF57708.1"/>
    </source>
</evidence>
<evidence type="ECO:0000256" key="4">
    <source>
        <dbReference type="ARBA" id="ARBA00022618"/>
    </source>
</evidence>
<dbReference type="STRING" id="1182545.A0A072PEJ6"/>
<organism evidence="13 14">
    <name type="scientific">Exophiala aquamarina CBS 119918</name>
    <dbReference type="NCBI Taxonomy" id="1182545"/>
    <lineage>
        <taxon>Eukaryota</taxon>
        <taxon>Fungi</taxon>
        <taxon>Dikarya</taxon>
        <taxon>Ascomycota</taxon>
        <taxon>Pezizomycotina</taxon>
        <taxon>Eurotiomycetes</taxon>
        <taxon>Chaetothyriomycetidae</taxon>
        <taxon>Chaetothyriales</taxon>
        <taxon>Herpotrichiellaceae</taxon>
        <taxon>Exophiala</taxon>
    </lineage>
</organism>
<evidence type="ECO:0000256" key="10">
    <source>
        <dbReference type="SAM" id="MobiDB-lite"/>
    </source>
</evidence>
<feature type="region of interest" description="Disordered" evidence="10">
    <location>
        <begin position="614"/>
        <end position="766"/>
    </location>
</feature>
<evidence type="ECO:0000259" key="11">
    <source>
        <dbReference type="Pfam" id="PF07557"/>
    </source>
</evidence>
<feature type="region of interest" description="Disordered" evidence="10">
    <location>
        <begin position="490"/>
        <end position="601"/>
    </location>
</feature>
<reference evidence="13 14" key="1">
    <citation type="submission" date="2013-03" db="EMBL/GenBank/DDBJ databases">
        <title>The Genome Sequence of Exophiala aquamarina CBS 119918.</title>
        <authorList>
            <consortium name="The Broad Institute Genomics Platform"/>
            <person name="Cuomo C."/>
            <person name="de Hoog S."/>
            <person name="Gorbushina A."/>
            <person name="Walker B."/>
            <person name="Young S.K."/>
            <person name="Zeng Q."/>
            <person name="Gargeya S."/>
            <person name="Fitzgerald M."/>
            <person name="Haas B."/>
            <person name="Abouelleil A."/>
            <person name="Allen A.W."/>
            <person name="Alvarado L."/>
            <person name="Arachchi H.M."/>
            <person name="Berlin A.M."/>
            <person name="Chapman S.B."/>
            <person name="Gainer-Dewar J."/>
            <person name="Goldberg J."/>
            <person name="Griggs A."/>
            <person name="Gujja S."/>
            <person name="Hansen M."/>
            <person name="Howarth C."/>
            <person name="Imamovic A."/>
            <person name="Ireland A."/>
            <person name="Larimer J."/>
            <person name="McCowan C."/>
            <person name="Murphy C."/>
            <person name="Pearson M."/>
            <person name="Poon T.W."/>
            <person name="Priest M."/>
            <person name="Roberts A."/>
            <person name="Saif S."/>
            <person name="Shea T."/>
            <person name="Sisk P."/>
            <person name="Sykes S."/>
            <person name="Wortman J."/>
            <person name="Nusbaum C."/>
            <person name="Birren B."/>
        </authorList>
    </citation>
    <scope>NUCLEOTIDE SEQUENCE [LARGE SCALE GENOMIC DNA]</scope>
    <source>
        <strain evidence="13 14">CBS 119918</strain>
    </source>
</reference>
<keyword evidence="4" id="KW-0132">Cell division</keyword>
<feature type="compositionally biased region" description="Basic and acidic residues" evidence="10">
    <location>
        <begin position="509"/>
        <end position="587"/>
    </location>
</feature>
<comment type="caution">
    <text evidence="13">The sequence shown here is derived from an EMBL/GenBank/DDBJ whole genome shotgun (WGS) entry which is preliminary data.</text>
</comment>
<keyword evidence="5" id="KW-0159">Chromosome partition</keyword>
<feature type="domain" description="Shugoshin C-terminal" evidence="11">
    <location>
        <begin position="459"/>
        <end position="482"/>
    </location>
</feature>
<keyword evidence="8" id="KW-0137">Centromere</keyword>
<name>A0A072PEJ6_9EURO</name>
<evidence type="ECO:0000256" key="7">
    <source>
        <dbReference type="ARBA" id="ARBA00023306"/>
    </source>
</evidence>
<feature type="compositionally biased region" description="Polar residues" evidence="10">
    <location>
        <begin position="216"/>
        <end position="234"/>
    </location>
</feature>
<dbReference type="Pfam" id="PF07558">
    <property type="entry name" value="Shugoshin_N"/>
    <property type="match status" value="1"/>
</dbReference>
<comment type="similarity">
    <text evidence="2">Belongs to the shugoshin family.</text>
</comment>
<evidence type="ECO:0000256" key="9">
    <source>
        <dbReference type="SAM" id="Coils"/>
    </source>
</evidence>
<dbReference type="InterPro" id="IPR011515">
    <property type="entry name" value="Shugoshin_C"/>
</dbReference>
<dbReference type="RefSeq" id="XP_013260298.1">
    <property type="nucleotide sequence ID" value="XM_013404844.1"/>
</dbReference>
<dbReference type="Pfam" id="PF07557">
    <property type="entry name" value="Shugoshin_C"/>
    <property type="match status" value="1"/>
</dbReference>
<dbReference type="Proteomes" id="UP000027920">
    <property type="component" value="Unassembled WGS sequence"/>
</dbReference>
<evidence type="ECO:0000256" key="1">
    <source>
        <dbReference type="ARBA" id="ARBA00004584"/>
    </source>
</evidence>
<comment type="subcellular location">
    <subcellularLocation>
        <location evidence="1">Chromosome</location>
        <location evidence="1">Centromere</location>
    </subcellularLocation>
</comment>
<accession>A0A072PEJ6</accession>
<protein>
    <recommendedName>
        <fullName evidence="15">Shugoshin C-terminal domain-containing protein</fullName>
    </recommendedName>
</protein>
<dbReference type="GO" id="GO:0005634">
    <property type="term" value="C:nucleus"/>
    <property type="evidence" value="ECO:0007669"/>
    <property type="project" value="InterPro"/>
</dbReference>
<feature type="compositionally biased region" description="Basic and acidic residues" evidence="10">
    <location>
        <begin position="730"/>
        <end position="743"/>
    </location>
</feature>
<sequence length="766" mass="84369">MLVSLKVLPHVDDRVPLSQDTNIGIVKRRFIRQNREIARVNSNQSQRIRNLEIEISRVIAENATLRQQVIAAQAEAERWQQTNGVNHEILELKDRLERKLKDVVELVGEMTEIPAKSMTSRHSRRRSRVDNLNTLSETDWKNRSAMRELSAKERGDGLDGRLPSILENKTYPRRSLEVAEVVALKDEAVMQDSTESPDLGPPPVAHLDVQEPITFNASRSSGQEVTDEVSQLPSTLERRRRRRTSALLQDMPREDEAAEQQLVEAAPPQLLKVGAKRKLEASELEEPLSRQSRESDEFIFQRRRENVSGLAGGRKTSRFARPPGRENDPAVGTTTLSPEKIIAPRKILAPKTTNSPAKRKVQIPEKLVALEDSREVRMDQEPVKPSRRTKIPPALGKRVDSDPLSQDLRTDDLQPKTPAFLSEDMFSPVSTEPSARTTLQKTEAAVLNSVEDVLNGSIGRGSRRARAAISYAEPSLRDKMRRPGKELVGAVEGLDKNREMSISHSRATSLDRARSDGEGEDLAKIPVNVKRESSGLAEDRWKELPHASKKEEPASPLRDKERGEKVREAHCYANSRRDAAYVRDSSKKSPSSASVTTQDNIYAEDLENAVDRLSIFDPPVSSPLDDPKSPAGREQIKVVTTAAGSKRKTPATASSALLSRRHSIQPSSSLSNLSEEAGKSGRLTGTSVPPRPNSAATLRNESSAAAGVGGGLKRSGSAVGSLRNARSNGSRHDGGNSIADRESAGTAAVDGRAERTAMTRRRSMMV</sequence>
<evidence type="ECO:0000256" key="3">
    <source>
        <dbReference type="ARBA" id="ARBA00022454"/>
    </source>
</evidence>
<dbReference type="VEuPathDB" id="FungiDB:A1O9_05626"/>
<feature type="compositionally biased region" description="Polar residues" evidence="10">
    <location>
        <begin position="694"/>
        <end position="703"/>
    </location>
</feature>
<keyword evidence="7" id="KW-0131">Cell cycle</keyword>
<evidence type="ECO:0000256" key="5">
    <source>
        <dbReference type="ARBA" id="ARBA00022829"/>
    </source>
</evidence>
<feature type="region of interest" description="Disordered" evidence="10">
    <location>
        <begin position="309"/>
        <end position="437"/>
    </location>
</feature>
<feature type="domain" description="Shugoshin N-terminal coiled-coil" evidence="12">
    <location>
        <begin position="26"/>
        <end position="70"/>
    </location>
</feature>
<feature type="compositionally biased region" description="Polar residues" evidence="10">
    <location>
        <begin position="428"/>
        <end position="437"/>
    </location>
</feature>
<dbReference type="GO" id="GO:0045132">
    <property type="term" value="P:meiotic chromosome segregation"/>
    <property type="evidence" value="ECO:0007669"/>
    <property type="project" value="InterPro"/>
</dbReference>
<proteinExistence type="inferred from homology"/>
<evidence type="ECO:0000259" key="12">
    <source>
        <dbReference type="Pfam" id="PF07558"/>
    </source>
</evidence>
<evidence type="ECO:0008006" key="15">
    <source>
        <dbReference type="Google" id="ProtNLM"/>
    </source>
</evidence>
<gene>
    <name evidence="13" type="ORF">A1O9_05626</name>
</gene>
<dbReference type="OrthoDB" id="5394106at2759"/>
<dbReference type="InterPro" id="IPR011516">
    <property type="entry name" value="Shugoshin_N"/>
</dbReference>
<dbReference type="HOGENOM" id="CLU_013723_2_0_1"/>
<evidence type="ECO:0000256" key="6">
    <source>
        <dbReference type="ARBA" id="ARBA00023054"/>
    </source>
</evidence>
<keyword evidence="6 9" id="KW-0175">Coiled coil</keyword>
<evidence type="ECO:0000313" key="14">
    <source>
        <dbReference type="Proteomes" id="UP000027920"/>
    </source>
</evidence>
<dbReference type="GO" id="GO:0051301">
    <property type="term" value="P:cell division"/>
    <property type="evidence" value="ECO:0007669"/>
    <property type="project" value="UniProtKB-KW"/>
</dbReference>
<dbReference type="GO" id="GO:0000779">
    <property type="term" value="C:condensed chromosome, centromeric region"/>
    <property type="evidence" value="ECO:0007669"/>
    <property type="project" value="UniProtKB-ARBA"/>
</dbReference>
<feature type="compositionally biased region" description="Basic and acidic residues" evidence="10">
    <location>
        <begin position="368"/>
        <end position="384"/>
    </location>
</feature>
<keyword evidence="3" id="KW-0158">Chromosome</keyword>
<evidence type="ECO:0000256" key="8">
    <source>
        <dbReference type="ARBA" id="ARBA00023328"/>
    </source>
</evidence>
<feature type="region of interest" description="Disordered" evidence="10">
    <location>
        <begin position="216"/>
        <end position="259"/>
    </location>
</feature>
<keyword evidence="14" id="KW-1185">Reference proteome</keyword>
<feature type="coiled-coil region" evidence="9">
    <location>
        <begin position="41"/>
        <end position="82"/>
    </location>
</feature>
<dbReference type="GeneID" id="25280551"/>
<dbReference type="EMBL" id="AMGV01000004">
    <property type="protein sequence ID" value="KEF57708.1"/>
    <property type="molecule type" value="Genomic_DNA"/>
</dbReference>
<evidence type="ECO:0000256" key="2">
    <source>
        <dbReference type="ARBA" id="ARBA00010845"/>
    </source>
</evidence>